<keyword evidence="8 9" id="KW-0472">Membrane</keyword>
<dbReference type="Proteomes" id="UP000182769">
    <property type="component" value="Unassembled WGS sequence"/>
</dbReference>
<feature type="transmembrane region" description="Helical" evidence="9">
    <location>
        <begin position="58"/>
        <end position="74"/>
    </location>
</feature>
<dbReference type="PROSITE" id="PS50042">
    <property type="entry name" value="CNMP_BINDING_3"/>
    <property type="match status" value="1"/>
</dbReference>
<protein>
    <submittedName>
        <fullName evidence="11">Transporter, CPA2 family (TC 2.A.37)</fullName>
    </submittedName>
</protein>
<evidence type="ECO:0000256" key="5">
    <source>
        <dbReference type="ARBA" id="ARBA00022692"/>
    </source>
</evidence>
<accession>A0A0K6ILI2</accession>
<feature type="transmembrane region" description="Helical" evidence="9">
    <location>
        <begin position="217"/>
        <end position="236"/>
    </location>
</feature>
<evidence type="ECO:0000256" key="4">
    <source>
        <dbReference type="ARBA" id="ARBA00022449"/>
    </source>
</evidence>
<name>A0A0K6ILI2_9GAMM</name>
<organism evidence="11 12">
    <name type="scientific">Marinomonas fungiae</name>
    <dbReference type="NCBI Taxonomy" id="1137284"/>
    <lineage>
        <taxon>Bacteria</taxon>
        <taxon>Pseudomonadati</taxon>
        <taxon>Pseudomonadota</taxon>
        <taxon>Gammaproteobacteria</taxon>
        <taxon>Oceanospirillales</taxon>
        <taxon>Oceanospirillaceae</taxon>
        <taxon>Marinomonas</taxon>
    </lineage>
</organism>
<sequence>MDVNIVHSFFLIFAGAAVVASVALYTKQPLILAYIALGALFGPYALQLVDQPKLLDGMSHIGIIFLLFLLGLDMQPSHLFNMLKKASWIAIASSLAFAALGYLTAKAFHYTEMESIIIGLAMMFSSTIICIKLLPTTVLHHKHTGEIVVGLLLLQDIIAIAVLLALVAIGNSSNDSDSLQHYLMPIIGLPTLIVGSFLLVRYILLPLISKFDRFHEYIFLLSIGWCLAMATAAEILGLSAEMGAFIAGVALATSPISQYIAINLKPLRDFFLILFFFSIGASFNLDLLGLVIWPALALALLSMVAKPTVFRYLLKGLKEDKNTSWEVGFRLGQVSEFSLLIAYLATSLGLIGVEASHVIQATAILTFALSTYVVILCYPNPIAISDRLRRD</sequence>
<evidence type="ECO:0000256" key="2">
    <source>
        <dbReference type="ARBA" id="ARBA00005551"/>
    </source>
</evidence>
<feature type="transmembrane region" description="Helical" evidence="9">
    <location>
        <begin position="269"/>
        <end position="285"/>
    </location>
</feature>
<evidence type="ECO:0000256" key="8">
    <source>
        <dbReference type="ARBA" id="ARBA00023136"/>
    </source>
</evidence>
<evidence type="ECO:0000256" key="7">
    <source>
        <dbReference type="ARBA" id="ARBA00023065"/>
    </source>
</evidence>
<dbReference type="OrthoDB" id="9781411at2"/>
<dbReference type="Gene3D" id="1.20.1530.20">
    <property type="match status" value="1"/>
</dbReference>
<feature type="transmembrane region" description="Helical" evidence="9">
    <location>
        <begin position="182"/>
        <end position="205"/>
    </location>
</feature>
<feature type="transmembrane region" description="Helical" evidence="9">
    <location>
        <begin position="147"/>
        <end position="170"/>
    </location>
</feature>
<dbReference type="InterPro" id="IPR006153">
    <property type="entry name" value="Cation/H_exchanger_TM"/>
</dbReference>
<feature type="transmembrane region" description="Helical" evidence="9">
    <location>
        <begin position="86"/>
        <end position="104"/>
    </location>
</feature>
<evidence type="ECO:0000256" key="6">
    <source>
        <dbReference type="ARBA" id="ARBA00022989"/>
    </source>
</evidence>
<reference evidence="12" key="1">
    <citation type="submission" date="2015-08" db="EMBL/GenBank/DDBJ databases">
        <authorList>
            <person name="Varghese N."/>
        </authorList>
    </citation>
    <scope>NUCLEOTIDE SEQUENCE [LARGE SCALE GENOMIC DNA]</scope>
    <source>
        <strain evidence="12">JCM 18476</strain>
    </source>
</reference>
<dbReference type="InterPro" id="IPR038770">
    <property type="entry name" value="Na+/solute_symporter_sf"/>
</dbReference>
<feature type="transmembrane region" description="Helical" evidence="9">
    <location>
        <begin position="116"/>
        <end position="135"/>
    </location>
</feature>
<evidence type="ECO:0000256" key="1">
    <source>
        <dbReference type="ARBA" id="ARBA00004141"/>
    </source>
</evidence>
<dbReference type="GO" id="GO:0016020">
    <property type="term" value="C:membrane"/>
    <property type="evidence" value="ECO:0007669"/>
    <property type="project" value="UniProtKB-SubCell"/>
</dbReference>
<evidence type="ECO:0000313" key="12">
    <source>
        <dbReference type="Proteomes" id="UP000182769"/>
    </source>
</evidence>
<evidence type="ECO:0000256" key="9">
    <source>
        <dbReference type="SAM" id="Phobius"/>
    </source>
</evidence>
<keyword evidence="7" id="KW-0406">Ion transport</keyword>
<proteinExistence type="inferred from homology"/>
<feature type="domain" description="Cyclic nucleotide-binding" evidence="10">
    <location>
        <begin position="8"/>
        <end position="53"/>
    </location>
</feature>
<feature type="transmembrane region" description="Helical" evidence="9">
    <location>
        <begin position="30"/>
        <end position="46"/>
    </location>
</feature>
<feature type="transmembrane region" description="Helical" evidence="9">
    <location>
        <begin position="359"/>
        <end position="379"/>
    </location>
</feature>
<evidence type="ECO:0000313" key="11">
    <source>
        <dbReference type="EMBL" id="CUB03970.1"/>
    </source>
</evidence>
<comment type="similarity">
    <text evidence="2">Belongs to the monovalent cation:proton antiporter 2 (CPA2) transporter (TC 2.A.37) family.</text>
</comment>
<gene>
    <name evidence="11" type="ORF">Ga0061065_10562</name>
</gene>
<dbReference type="AlphaFoldDB" id="A0A0K6ILI2"/>
<keyword evidence="4" id="KW-0050">Antiport</keyword>
<dbReference type="Pfam" id="PF00999">
    <property type="entry name" value="Na_H_Exchanger"/>
    <property type="match status" value="1"/>
</dbReference>
<dbReference type="PANTHER" id="PTHR42751:SF3">
    <property type="entry name" value="SODIUM_GLUTAMATE SYMPORTER"/>
    <property type="match status" value="1"/>
</dbReference>
<keyword evidence="12" id="KW-1185">Reference proteome</keyword>
<evidence type="ECO:0000259" key="10">
    <source>
        <dbReference type="PROSITE" id="PS50042"/>
    </source>
</evidence>
<dbReference type="PANTHER" id="PTHR42751">
    <property type="entry name" value="SODIUM/HYDROGEN EXCHANGER FAMILY/TRKA DOMAIN PROTEIN"/>
    <property type="match status" value="1"/>
</dbReference>
<keyword evidence="3" id="KW-0813">Transport</keyword>
<dbReference type="EMBL" id="CYHG01000005">
    <property type="protein sequence ID" value="CUB03970.1"/>
    <property type="molecule type" value="Genomic_DNA"/>
</dbReference>
<evidence type="ECO:0000256" key="3">
    <source>
        <dbReference type="ARBA" id="ARBA00022448"/>
    </source>
</evidence>
<feature type="transmembrane region" description="Helical" evidence="9">
    <location>
        <begin position="242"/>
        <end position="262"/>
    </location>
</feature>
<dbReference type="STRING" id="1137284.GCA_001418205_01829"/>
<feature type="transmembrane region" description="Helical" evidence="9">
    <location>
        <begin position="291"/>
        <end position="314"/>
    </location>
</feature>
<dbReference type="GO" id="GO:1902600">
    <property type="term" value="P:proton transmembrane transport"/>
    <property type="evidence" value="ECO:0007669"/>
    <property type="project" value="InterPro"/>
</dbReference>
<feature type="transmembrane region" description="Helical" evidence="9">
    <location>
        <begin position="6"/>
        <end position="25"/>
    </location>
</feature>
<dbReference type="InterPro" id="IPR000595">
    <property type="entry name" value="cNMP-bd_dom"/>
</dbReference>
<dbReference type="GO" id="GO:0015297">
    <property type="term" value="F:antiporter activity"/>
    <property type="evidence" value="ECO:0007669"/>
    <property type="project" value="UniProtKB-KW"/>
</dbReference>
<keyword evidence="6 9" id="KW-1133">Transmembrane helix</keyword>
<comment type="subcellular location">
    <subcellularLocation>
        <location evidence="1">Membrane</location>
        <topology evidence="1">Multi-pass membrane protein</topology>
    </subcellularLocation>
</comment>
<dbReference type="RefSeq" id="WP_055462930.1">
    <property type="nucleotide sequence ID" value="NZ_CYHG01000005.1"/>
</dbReference>
<keyword evidence="5 9" id="KW-0812">Transmembrane</keyword>
<feature type="transmembrane region" description="Helical" evidence="9">
    <location>
        <begin position="334"/>
        <end position="353"/>
    </location>
</feature>